<dbReference type="InterPro" id="IPR021215">
    <property type="entry name" value="DUF2752"/>
</dbReference>
<organism evidence="2 3">
    <name type="scientific">Candidatus Coprenecus stercoravium</name>
    <dbReference type="NCBI Taxonomy" id="2840735"/>
    <lineage>
        <taxon>Bacteria</taxon>
        <taxon>Pseudomonadati</taxon>
        <taxon>Bacteroidota</taxon>
        <taxon>Bacteroidia</taxon>
        <taxon>Bacteroidales</taxon>
        <taxon>Rikenellaceae</taxon>
        <taxon>Rikenellaceae incertae sedis</taxon>
        <taxon>Candidatus Coprenecus</taxon>
    </lineage>
</organism>
<dbReference type="Proteomes" id="UP000824115">
    <property type="component" value="Unassembled WGS sequence"/>
</dbReference>
<name>A0A9D2K901_9BACT</name>
<comment type="caution">
    <text evidence="2">The sequence shown here is derived from an EMBL/GenBank/DDBJ whole genome shotgun (WGS) entry which is preliminary data.</text>
</comment>
<keyword evidence="1" id="KW-0472">Membrane</keyword>
<evidence type="ECO:0000313" key="3">
    <source>
        <dbReference type="Proteomes" id="UP000824115"/>
    </source>
</evidence>
<keyword evidence="1" id="KW-0812">Transmembrane</keyword>
<proteinExistence type="predicted"/>
<feature type="transmembrane region" description="Helical" evidence="1">
    <location>
        <begin position="101"/>
        <end position="125"/>
    </location>
</feature>
<feature type="transmembrane region" description="Helical" evidence="1">
    <location>
        <begin position="73"/>
        <end position="94"/>
    </location>
</feature>
<reference evidence="2" key="2">
    <citation type="submission" date="2021-04" db="EMBL/GenBank/DDBJ databases">
        <authorList>
            <person name="Gilroy R."/>
        </authorList>
    </citation>
    <scope>NUCLEOTIDE SEQUENCE</scope>
    <source>
        <strain evidence="2">Gambia16-554</strain>
    </source>
</reference>
<evidence type="ECO:0000313" key="2">
    <source>
        <dbReference type="EMBL" id="HIZ85339.1"/>
    </source>
</evidence>
<feature type="transmembrane region" description="Helical" evidence="1">
    <location>
        <begin position="9"/>
        <end position="29"/>
    </location>
</feature>
<reference evidence="2" key="1">
    <citation type="journal article" date="2021" name="PeerJ">
        <title>Extensive microbial diversity within the chicken gut microbiome revealed by metagenomics and culture.</title>
        <authorList>
            <person name="Gilroy R."/>
            <person name="Ravi A."/>
            <person name="Getino M."/>
            <person name="Pursley I."/>
            <person name="Horton D.L."/>
            <person name="Alikhan N.F."/>
            <person name="Baker D."/>
            <person name="Gharbi K."/>
            <person name="Hall N."/>
            <person name="Watson M."/>
            <person name="Adriaenssens E.M."/>
            <person name="Foster-Nyarko E."/>
            <person name="Jarju S."/>
            <person name="Secka A."/>
            <person name="Antonio M."/>
            <person name="Oren A."/>
            <person name="Chaudhuri R.R."/>
            <person name="La Ragione R."/>
            <person name="Hildebrand F."/>
            <person name="Pallen M.J."/>
        </authorList>
    </citation>
    <scope>NUCLEOTIDE SEQUENCE</scope>
    <source>
        <strain evidence="2">Gambia16-554</strain>
    </source>
</reference>
<evidence type="ECO:0000256" key="1">
    <source>
        <dbReference type="SAM" id="Phobius"/>
    </source>
</evidence>
<accession>A0A9D2K901</accession>
<protein>
    <submittedName>
        <fullName evidence="2">DUF2752 domain-containing protein</fullName>
    </submittedName>
</protein>
<dbReference type="EMBL" id="DXAW01000045">
    <property type="protein sequence ID" value="HIZ85339.1"/>
    <property type="molecule type" value="Genomic_DNA"/>
</dbReference>
<dbReference type="Pfam" id="PF10825">
    <property type="entry name" value="DUF2752"/>
    <property type="match status" value="1"/>
</dbReference>
<gene>
    <name evidence="2" type="ORF">IAC04_02490</name>
</gene>
<keyword evidence="1" id="KW-1133">Transmembrane helix</keyword>
<sequence length="131" mass="14860">MSVLKSRRLYAMLIAAASVCAVLAVIWIYRVNPEDSVYSPKCVFYMLTGLKCPGCGSQRAIHALLHLRIGDAFRYNALLVLSIPFLGLLCFSWAMRKRFPALYAGLNGQVVIWTVFAVIIAWWIIRNIFQF</sequence>
<dbReference type="AlphaFoldDB" id="A0A9D2K901"/>